<dbReference type="Proteomes" id="UP001278766">
    <property type="component" value="Unassembled WGS sequence"/>
</dbReference>
<comment type="caution">
    <text evidence="1">The sequence shown here is derived from an EMBL/GenBank/DDBJ whole genome shotgun (WGS) entry which is preliminary data.</text>
</comment>
<dbReference type="AlphaFoldDB" id="A0AAE0LRP2"/>
<evidence type="ECO:0000313" key="1">
    <source>
        <dbReference type="EMBL" id="KAK3294785.1"/>
    </source>
</evidence>
<dbReference type="EMBL" id="JAUEPN010000005">
    <property type="protein sequence ID" value="KAK3294785.1"/>
    <property type="molecule type" value="Genomic_DNA"/>
</dbReference>
<gene>
    <name evidence="1" type="ORF">B0H64DRAFT_375534</name>
</gene>
<organism evidence="1 2">
    <name type="scientific">Chaetomium fimeti</name>
    <dbReference type="NCBI Taxonomy" id="1854472"/>
    <lineage>
        <taxon>Eukaryota</taxon>
        <taxon>Fungi</taxon>
        <taxon>Dikarya</taxon>
        <taxon>Ascomycota</taxon>
        <taxon>Pezizomycotina</taxon>
        <taxon>Sordariomycetes</taxon>
        <taxon>Sordariomycetidae</taxon>
        <taxon>Sordariales</taxon>
        <taxon>Chaetomiaceae</taxon>
        <taxon>Chaetomium</taxon>
    </lineage>
</organism>
<name>A0AAE0LRP2_9PEZI</name>
<accession>A0AAE0LRP2</accession>
<keyword evidence="2" id="KW-1185">Reference proteome</keyword>
<reference evidence="1" key="2">
    <citation type="submission" date="2023-06" db="EMBL/GenBank/DDBJ databases">
        <authorList>
            <consortium name="Lawrence Berkeley National Laboratory"/>
            <person name="Haridas S."/>
            <person name="Hensen N."/>
            <person name="Bonometti L."/>
            <person name="Westerberg I."/>
            <person name="Brannstrom I.O."/>
            <person name="Guillou S."/>
            <person name="Cros-Aarteil S."/>
            <person name="Calhoun S."/>
            <person name="Kuo A."/>
            <person name="Mondo S."/>
            <person name="Pangilinan J."/>
            <person name="Riley R."/>
            <person name="Labutti K."/>
            <person name="Andreopoulos B."/>
            <person name="Lipzen A."/>
            <person name="Chen C."/>
            <person name="Yanf M."/>
            <person name="Daum C."/>
            <person name="Ng V."/>
            <person name="Clum A."/>
            <person name="Steindorff A."/>
            <person name="Ohm R."/>
            <person name="Martin F."/>
            <person name="Silar P."/>
            <person name="Natvig D."/>
            <person name="Lalanne C."/>
            <person name="Gautier V."/>
            <person name="Ament-Velasquez S.L."/>
            <person name="Kruys A."/>
            <person name="Hutchinson M.I."/>
            <person name="Powell A.J."/>
            <person name="Barry K."/>
            <person name="Miller A.N."/>
            <person name="Grigoriev I.V."/>
            <person name="Debuchy R."/>
            <person name="Gladieux P."/>
            <person name="Thoren M.H."/>
            <person name="Johannesson H."/>
        </authorList>
    </citation>
    <scope>NUCLEOTIDE SEQUENCE</scope>
    <source>
        <strain evidence="1">CBS 168.71</strain>
    </source>
</reference>
<dbReference type="GeneID" id="87839373"/>
<evidence type="ECO:0000313" key="2">
    <source>
        <dbReference type="Proteomes" id="UP001278766"/>
    </source>
</evidence>
<dbReference type="RefSeq" id="XP_062658299.1">
    <property type="nucleotide sequence ID" value="XM_062802425.1"/>
</dbReference>
<proteinExistence type="predicted"/>
<reference evidence="1" key="1">
    <citation type="journal article" date="2023" name="Mol. Phylogenet. Evol.">
        <title>Genome-scale phylogeny and comparative genomics of the fungal order Sordariales.</title>
        <authorList>
            <person name="Hensen N."/>
            <person name="Bonometti L."/>
            <person name="Westerberg I."/>
            <person name="Brannstrom I.O."/>
            <person name="Guillou S."/>
            <person name="Cros-Aarteil S."/>
            <person name="Calhoun S."/>
            <person name="Haridas S."/>
            <person name="Kuo A."/>
            <person name="Mondo S."/>
            <person name="Pangilinan J."/>
            <person name="Riley R."/>
            <person name="LaButti K."/>
            <person name="Andreopoulos B."/>
            <person name="Lipzen A."/>
            <person name="Chen C."/>
            <person name="Yan M."/>
            <person name="Daum C."/>
            <person name="Ng V."/>
            <person name="Clum A."/>
            <person name="Steindorff A."/>
            <person name="Ohm R.A."/>
            <person name="Martin F."/>
            <person name="Silar P."/>
            <person name="Natvig D.O."/>
            <person name="Lalanne C."/>
            <person name="Gautier V."/>
            <person name="Ament-Velasquez S.L."/>
            <person name="Kruys A."/>
            <person name="Hutchinson M.I."/>
            <person name="Powell A.J."/>
            <person name="Barry K."/>
            <person name="Miller A.N."/>
            <person name="Grigoriev I.V."/>
            <person name="Debuchy R."/>
            <person name="Gladieux P."/>
            <person name="Hiltunen Thoren M."/>
            <person name="Johannesson H."/>
        </authorList>
    </citation>
    <scope>NUCLEOTIDE SEQUENCE</scope>
    <source>
        <strain evidence="1">CBS 168.71</strain>
    </source>
</reference>
<evidence type="ECO:0008006" key="3">
    <source>
        <dbReference type="Google" id="ProtNLM"/>
    </source>
</evidence>
<protein>
    <recommendedName>
        <fullName evidence="3">F-box domain-containing protein</fullName>
    </recommendedName>
</protein>
<sequence length="406" mass="45521">MPTTHLLDCNEDVLWLILGYLSQGDLRNADLREALSFVERTQLPYRDIWAAELRAGTIDAHLAVLLSQLPRLQDLRLSNKFYQKCDLVALVLRSMLCDSHSGQPIPGFSSTSLHQLHTVDLERYPGLRLAPETRNTECILPLFYLPSIKDMSISMPDPPEPEFPWPTSQPPSALGLRTLRLHHIREAHLGQVLAAAPRLHTLHWNWRYDPDTEDQFNTPTVNLDLLLPALLPLRDTLTTLDIFAFSLFSPRPYIPFPLHVQGSMHPLSTFPHLTTLTIPLVFFTGFPLPIPHTTTTTGLSHSLPPNLEALTLTDDLYADIDTEEPWDVTGHVLAVRAWLAAGAGADVRARTPRLRSVVLVLRGEDDEVCEEERAAREEIRGLARGAGIGLDIRRDEEAGVGMVWRG</sequence>